<keyword evidence="6" id="KW-1185">Reference proteome</keyword>
<feature type="domain" description="Bacterial Ig-like" evidence="3">
    <location>
        <begin position="1790"/>
        <end position="1882"/>
    </location>
</feature>
<dbReference type="Pfam" id="PF19077">
    <property type="entry name" value="Big_13"/>
    <property type="match status" value="9"/>
</dbReference>
<evidence type="ECO:0000313" key="5">
    <source>
        <dbReference type="EMBL" id="MDN3590393.1"/>
    </source>
</evidence>
<dbReference type="PANTHER" id="PTHR44103">
    <property type="entry name" value="PROPROTEIN CONVERTASE P"/>
    <property type="match status" value="1"/>
</dbReference>
<feature type="compositionally biased region" description="Pro residues" evidence="2">
    <location>
        <begin position="2626"/>
        <end position="2635"/>
    </location>
</feature>
<evidence type="ECO:0000256" key="2">
    <source>
        <dbReference type="SAM" id="MobiDB-lite"/>
    </source>
</evidence>
<accession>A0ABT8BGR3</accession>
<dbReference type="PANTHER" id="PTHR44103:SF1">
    <property type="entry name" value="PROPROTEIN CONVERTASE P"/>
    <property type="match status" value="1"/>
</dbReference>
<dbReference type="InterPro" id="IPR044016">
    <property type="entry name" value="Big_13"/>
</dbReference>
<dbReference type="Pfam" id="PF13517">
    <property type="entry name" value="FG-GAP_3"/>
    <property type="match status" value="3"/>
</dbReference>
<dbReference type="Pfam" id="PF19078">
    <property type="entry name" value="Big_12"/>
    <property type="match status" value="1"/>
</dbReference>
<sequence length="3289" mass="321593">MAGTLAPLVLTLSPASDTGALLDGLTRRNTVEIGFVGLSLAAGPITFFDDRDNNGIPGPGEILATIPNALAGSVRVTLPEGQHNIRATQSLTVLGLTTTSTSLPLPVRIDNTGPTIVSVNQLDTPDLLGLLNLTGALRYEVTFSEPVLGLTANLFQAAGTLPGIHLVTLLPSLTKPNTYIVSLGLGLDGVSPDQRAGTLGLALNPTNLAGVTDVAGNGLRGADFALLAPVSIGPARATATADFNGDGFGDAAFLVNDTVVVTRGTGTGALGATQTLAVATGQTTIATGDVTGDGLIDIVTAGAGKVQILKQASDGSFSVVSRTTTGADGALVADVNGDGYQDIVVKNLAAGTVTVLTNNGSGTFSTGTAQTLTVRPDAFVSGDFNGDGRTDLAALANGGTTLAVLTQAANGTFARTTLAVGASAGGLAAGDLNGDGRAEIVSSGTAGTLEIRGTNAAGTATQSTLQAGAAATDIRIGDTNGDGYADILYAAADGKVRVVYGDGAGGFSTPVVLETQAGLAALALLDVNGDGRQDLALASGTTGTLQVGTGIPVAGVLGTAYSLVAPGPVQTVTAVRVAGDNVVNIAEAAGGNVPVTGTLAGPLGVGESLAVRIGNTVTPLTGAAVVSANGVTTFSGTIPALQASGDVAVLVQRIDGASSAAVTQAISVDLVAPALVSITSPDAALTRDTVIDFTLTFSEPVTGLTAANLGLTGTAKAGLVPTLSTTDGGRTYQVTVPAATAEGTLGLTVNPAGIVDAAGNPLPAGAVPVGPTLTLDHTAPVLTLQTVAGDGIVSRAELTGGVVVTGTAAGLDANASVTVTLTNAAGTPILTQAVPVTNGTFSLPLTGNAALVDGTYAVSVTATDAAGNVATPAVAQVTVDLTADADAPFTLIAGGGQPIGRAGVAAVPLVAAGLDAGTTALVTFTDGAGHVATATIGANGTTTVDLGALNGPVTSTIQLADPVGNTATRSGPALSIDLVAPIGSVTSHAAPAPGTVAFDVTFPETVTGLDLGDFRVVGTGSALGNVIAADANGAGGYTVVVGNLSGAGTIGLALTATSNVADTAGNPATLGPVTPIAFDLVPPPRPVITGLVSDGGVPGGFLTADATPTLTGTTEAGSLVTVTYQGPGVPAGTLTAVVDPSGAWTATVPSALANGAYTFTATAVDAAGNVSLAAVAKVVTVETVTGLPFTLTVDFADGLVNQAEAGHIAYALTGLPAGATLSVVFTDADGTTASALLGGSGGNLDLSALDGVVTSTLTYVPTSGAPVTLGGPSATFDTAPPAMPAILGFDGAGTLPTTATNDTTPVLVGTGEIGSTVTVIVAGQSLSAEVDATGHWHIPVATPLGDGTVTLTAVARDAAGNLSAPSQAVAVTIDLLADAGAPIHVALDLPTGRPLNAAEVAAVTGTVTGIDADATATITFTGPGGTVTAPLSNLGGLTATDLSALGESVTASVSVVDAVGNRATLPVGTFTVDALAPAATIAVDPAARPGATSVTFTVSFPETVTHLDATDFALTGGGTATGTILEARPVTGGYAVTVTGISGTGSLSLGLAAGSDIVDAVGNHAVLAQAGLHLVNVPAVLQPADLPVIVAIAQDTNVPGDFVTGEAMPLVSGTALPGGTITLTAITAGGVPVSVTTQVAGNGTWSAQLPTLADDAYGLSATLTDAFNNVLAVSPSRPLVIDTVADSGLPVSLAVAATADGVIDAAEATRVSYTVAGLDAGSTAIVHFAVGGHVRDVPISADGTFTVDLSGFDGTVTTSLVVTDLAGNTATVAGNGIRIASAATTPPGIVAITDDTGLPGDGVTRDNTPVLTGTAEANAAISVLLTGPAGAQTFNTVASGTGTWTLAVPTLADGAYTVTASATGLSGLPSAASTPFALTIDTTGDAPPRVAMQFAAGNSHLGAGAAGQVSFELTGLDTGSSGTIVFSDGTHTVPVTVAANGTHTVDLSSLSGAITAQAILSDLAANTVTATLALPAGFTVDTVAPAGTVVADASGGPSVASFTYAVTFSEAVSHVSADDFALTGTSGASGQITAVTGSGGAYFVTVAGLQGSGTLSLGLAPGSDIADLAGNLATLTPGARTVTGVAPVQPVIVGYTHDTGVPGDGVTSDTAPTLSGIGMPDGTVTVTDTLVSGAPPVTAVVQANGTWSVTVPNLADGPHAFVAQLVDASGTPVGTSAPLALVVDTIADGGVPASLTVDPSGDARINAVEAGAVSYVVAGLDADARGTVTFRDVTRGLTVVDVHNGIGTVDLSDFTGPVSATLTIQDSAGNSLVRSGTGLVVDTAAPVGSALPASPTDAAATGFAYAVNFSEAVLNVTAEDFTLAHTGTAAGRIAAVTGSGNSYLVTVVDVTGMGSLTLGLASGSDIVDTVGNAATLLATPRPVSIAVPPLPAPVPTLITGYGDDTGILGDGITADRTPTLSGTAEATGTVTVAYVEAGVPKSVTATVDANGQWSAGIPALSDGTYSFTASAVTALGAPSGASAALTLVVDTVADAAPLVSLAVAAPVGGVLSPAQAAAVTFTVAGLDLGSAALVTFTDGVHTVQVPAVGNGAHQVDLSGLTGSVTAQFAISDAAGNTALGSGGSLVIGQTGSTPPNPVPVDPTPPLPTPVVPTLPNSGPNDSTPQLPTPAVPTTPPATSTDPGLPPNPAVPASVVAPVITGLHNDTGLPGHGITSQPSPTVTGTGTPGATVTLTYVDATGSHSVAVSVGAGGTWMADLPALADGSYGVIASGRDAAGNVMQATQPFTLVLDTLAPAAPVVTGLVGATGPVGLTATADATPTLHGTAEAGSTLLLAYDTPQGPRTATVLTGADGHWTLELPTLAEGSYSILASATDAAGNRSPTSVTFDLTIHGPENEEPGTGGGNQTGAGNVAPTPTHDTIAAVNHAPAVTGNVLANDTDPNAGDTLHVTAVRFANGMTVAVPTTGSTTILGLHGTLHLSADGSYSYQAIGSSNFGSSGHYDEVFTYTVSDQKGLTASAKLTVDLAGAAPAAEKTFDFAFKDARVDLMGETLVLTGPDGRHHDLNGIGTLRFTDGSIRQNDGHGVVDDAWYLSHNLDVWRAGMDADTHYATYGWHEGRDPNAYFSTGTYLNGNPDVAAAGLNPLDHYMQYGELEGRIIGADFSADAFRSQNPDLAAGGNALDDYLTTGRGEGRNVQSDEGGAGHVGAFDPGFYLSHNPDVAAAAQAPEVPVLASDYAFRHYLDYGAAEGRAPNALFDPAFYLAQNPDVAAEGRNPLLHYEEYGWREGRDPGPGFDTNAYLEHNPDVAAANIDPLQHFLEYGLKEGRLPG</sequence>
<evidence type="ECO:0000259" key="3">
    <source>
        <dbReference type="Pfam" id="PF19077"/>
    </source>
</evidence>
<dbReference type="Gene3D" id="2.60.40.10">
    <property type="entry name" value="Immunoglobulins"/>
    <property type="match status" value="11"/>
</dbReference>
<feature type="compositionally biased region" description="Pro residues" evidence="2">
    <location>
        <begin position="2594"/>
        <end position="2612"/>
    </location>
</feature>
<feature type="domain" description="Bacterial Ig-like" evidence="3">
    <location>
        <begin position="2394"/>
        <end position="2491"/>
    </location>
</feature>
<dbReference type="InterPro" id="IPR013517">
    <property type="entry name" value="FG-GAP"/>
</dbReference>
<dbReference type="Gene3D" id="2.130.10.130">
    <property type="entry name" value="Integrin alpha, N-terminal"/>
    <property type="match status" value="2"/>
</dbReference>
<feature type="domain" description="Bacterial Ig-like" evidence="3">
    <location>
        <begin position="1093"/>
        <end position="1175"/>
    </location>
</feature>
<feature type="domain" description="Bacterial Ig-like" evidence="3">
    <location>
        <begin position="1299"/>
        <end position="1374"/>
    </location>
</feature>
<feature type="domain" description="Bacterial Ig-like" evidence="3">
    <location>
        <begin position="2095"/>
        <end position="2185"/>
    </location>
</feature>
<comment type="caution">
    <text evidence="5">The sequence shown here is derived from an EMBL/GenBank/DDBJ whole genome shotgun (WGS) entry which is preliminary data.</text>
</comment>
<evidence type="ECO:0000313" key="6">
    <source>
        <dbReference type="Proteomes" id="UP001224644"/>
    </source>
</evidence>
<gene>
    <name evidence="5" type="ORF">QWZ12_07160</name>
</gene>
<feature type="region of interest" description="Disordered" evidence="2">
    <location>
        <begin position="2850"/>
        <end position="2874"/>
    </location>
</feature>
<reference evidence="6" key="1">
    <citation type="journal article" date="2019" name="Int. J. Syst. Evol. Microbiol.">
        <title>The Global Catalogue of Microorganisms (GCM) 10K type strain sequencing project: providing services to taxonomists for standard genome sequencing and annotation.</title>
        <authorList>
            <consortium name="The Broad Institute Genomics Platform"/>
            <consortium name="The Broad Institute Genome Sequencing Center for Infectious Disease"/>
            <person name="Wu L."/>
            <person name="Ma J."/>
        </authorList>
    </citation>
    <scope>NUCLEOTIDE SEQUENCE [LARGE SCALE GENOMIC DNA]</scope>
    <source>
        <strain evidence="6">CECT 7069</strain>
    </source>
</reference>
<keyword evidence="1" id="KW-0732">Signal</keyword>
<evidence type="ECO:0000259" key="4">
    <source>
        <dbReference type="Pfam" id="PF19078"/>
    </source>
</evidence>
<organism evidence="5 6">
    <name type="scientific">Methylobacterium adhaesivum</name>
    <dbReference type="NCBI Taxonomy" id="333297"/>
    <lineage>
        <taxon>Bacteria</taxon>
        <taxon>Pseudomonadati</taxon>
        <taxon>Pseudomonadota</taxon>
        <taxon>Alphaproteobacteria</taxon>
        <taxon>Hyphomicrobiales</taxon>
        <taxon>Methylobacteriaceae</taxon>
        <taxon>Methylobacterium</taxon>
    </lineage>
</organism>
<dbReference type="InterPro" id="IPR028994">
    <property type="entry name" value="Integrin_alpha_N"/>
</dbReference>
<feature type="domain" description="Bacterial Ig-like" evidence="3">
    <location>
        <begin position="2661"/>
        <end position="2752"/>
    </location>
</feature>
<dbReference type="RefSeq" id="WP_238227559.1">
    <property type="nucleotide sequence ID" value="NZ_BPQD01000030.1"/>
</dbReference>
<dbReference type="InterPro" id="IPR044048">
    <property type="entry name" value="Big_12"/>
</dbReference>
<dbReference type="Proteomes" id="UP001224644">
    <property type="component" value="Unassembled WGS sequence"/>
</dbReference>
<feature type="region of interest" description="Disordered" evidence="2">
    <location>
        <begin position="2585"/>
        <end position="2645"/>
    </location>
</feature>
<proteinExistence type="predicted"/>
<evidence type="ECO:0000256" key="1">
    <source>
        <dbReference type="ARBA" id="ARBA00022729"/>
    </source>
</evidence>
<dbReference type="EMBL" id="JAUFPX010000004">
    <property type="protein sequence ID" value="MDN3590393.1"/>
    <property type="molecule type" value="Genomic_DNA"/>
</dbReference>
<feature type="domain" description="Bacterial Ig-like" evidence="3">
    <location>
        <begin position="2774"/>
        <end position="2850"/>
    </location>
</feature>
<dbReference type="InterPro" id="IPR013783">
    <property type="entry name" value="Ig-like_fold"/>
</dbReference>
<dbReference type="SUPFAM" id="SSF69318">
    <property type="entry name" value="Integrin alpha N-terminal domain"/>
    <property type="match status" value="1"/>
</dbReference>
<name>A0ABT8BGR3_9HYPH</name>
<dbReference type="NCBIfam" id="NF033510">
    <property type="entry name" value="Ca_tandemer"/>
    <property type="match status" value="8"/>
</dbReference>
<protein>
    <submittedName>
        <fullName evidence="5">Ig-like domain-containing protein</fullName>
    </submittedName>
</protein>
<feature type="domain" description="Bacterial Ig-like" evidence="3">
    <location>
        <begin position="813"/>
        <end position="880"/>
    </location>
</feature>
<feature type="domain" description="Bacterial Ig-like" evidence="4">
    <location>
        <begin position="671"/>
        <end position="760"/>
    </location>
</feature>
<feature type="domain" description="Bacterial Ig-like" evidence="3">
    <location>
        <begin position="1590"/>
        <end position="1683"/>
    </location>
</feature>
<dbReference type="Pfam" id="PF17963">
    <property type="entry name" value="Big_9"/>
    <property type="match status" value="1"/>
</dbReference>